<sequence>MATHESNPAKEDATQQVGPDIGVREHHAASRPFRTADLQQARSILAEEVSHLICLPLEYLWESYPLDNADLPKVKQHLVQKNLLSNKGKWHPTIHKERFAKKSDGIREAELFSIFSRTFNAVLSSLADHEKPTSGCVERMVHAVSVEPQSARHQPDAFLLVDTGTSPKPTGHRFRWRDLTCPFEYKFGNGDAVDNDTKVLRSLHHIVRSDPCRIFSFGVAIYGTKFRIWLLCRAAPFVFAPFDWFEDPESAIKFFAILATSSATDLGFDTNIKRIGDCDFDLQFNIQGTEYNTSMLLYNVGADIPCGRGTWVFEVVDQETKEVRAIKDCWVENRRGKHMEHEIVATDTSGGFQGVCDILSKEEFKSLDNFYPQLLVLARTNSKPIYSRFVGNSTPNRSHHSRRSPPPTQLAPTIPPHPRFRYQVVYSNRGISLFEVTSLEKVFVYLDQTVIALLHLHKAGWVHRDLSPGNIIVVDGKVKISDLEFAKRRVAQDLERLTRRTDQPLPVVKDTRTGTLPFMAIEVQVGRYQFRQMSTTKPSGFLTRHRGPDGEVTSVICPNRQNATRPDMEHTERIFLHNPLHDYESVWWIVVWFVFHYRPAGVANDIASQTRAEVYKNRFTAFTGEGVFKEICEGLPQVLQPLGEILAWMRHLLVEAYQTFEENFDGSKMLSVVGEFRDCLLNLRVRAQGLDVEVQEAPLVLPNRPDVDEFDVVELPETDRDKLEVMEGEEEGGEACYEAGNHLLQVDDPFVEVPAEGAGDGRVPVAGKAGG</sequence>
<name>A0ACB6ZB77_THEGA</name>
<keyword evidence="2" id="KW-1185">Reference proteome</keyword>
<reference evidence="1" key="2">
    <citation type="journal article" date="2020" name="Nat. Commun.">
        <title>Large-scale genome sequencing of mycorrhizal fungi provides insights into the early evolution of symbiotic traits.</title>
        <authorList>
            <person name="Miyauchi S."/>
            <person name="Kiss E."/>
            <person name="Kuo A."/>
            <person name="Drula E."/>
            <person name="Kohler A."/>
            <person name="Sanchez-Garcia M."/>
            <person name="Morin E."/>
            <person name="Andreopoulos B."/>
            <person name="Barry K.W."/>
            <person name="Bonito G."/>
            <person name="Buee M."/>
            <person name="Carver A."/>
            <person name="Chen C."/>
            <person name="Cichocki N."/>
            <person name="Clum A."/>
            <person name="Culley D."/>
            <person name="Crous P.W."/>
            <person name="Fauchery L."/>
            <person name="Girlanda M."/>
            <person name="Hayes R.D."/>
            <person name="Keri Z."/>
            <person name="LaButti K."/>
            <person name="Lipzen A."/>
            <person name="Lombard V."/>
            <person name="Magnuson J."/>
            <person name="Maillard F."/>
            <person name="Murat C."/>
            <person name="Nolan M."/>
            <person name="Ohm R.A."/>
            <person name="Pangilinan J."/>
            <person name="Pereira M.F."/>
            <person name="Perotto S."/>
            <person name="Peter M."/>
            <person name="Pfister S."/>
            <person name="Riley R."/>
            <person name="Sitrit Y."/>
            <person name="Stielow J.B."/>
            <person name="Szollosi G."/>
            <person name="Zifcakova L."/>
            <person name="Stursova M."/>
            <person name="Spatafora J.W."/>
            <person name="Tedersoo L."/>
            <person name="Vaario L.M."/>
            <person name="Yamada A."/>
            <person name="Yan M."/>
            <person name="Wang P."/>
            <person name="Xu J."/>
            <person name="Bruns T."/>
            <person name="Baldrian P."/>
            <person name="Vilgalys R."/>
            <person name="Dunand C."/>
            <person name="Henrissat B."/>
            <person name="Grigoriev I.V."/>
            <person name="Hibbett D."/>
            <person name="Nagy L.G."/>
            <person name="Martin F.M."/>
        </authorList>
    </citation>
    <scope>NUCLEOTIDE SEQUENCE</scope>
    <source>
        <strain evidence="1">P2</strain>
    </source>
</reference>
<evidence type="ECO:0000313" key="1">
    <source>
        <dbReference type="EMBL" id="KAF9646538.1"/>
    </source>
</evidence>
<accession>A0ACB6ZB77</accession>
<comment type="caution">
    <text evidence="1">The sequence shown here is derived from an EMBL/GenBank/DDBJ whole genome shotgun (WGS) entry which is preliminary data.</text>
</comment>
<protein>
    <submittedName>
        <fullName evidence="1">Uncharacterized protein</fullName>
    </submittedName>
</protein>
<dbReference type="Proteomes" id="UP000886501">
    <property type="component" value="Unassembled WGS sequence"/>
</dbReference>
<evidence type="ECO:0000313" key="2">
    <source>
        <dbReference type="Proteomes" id="UP000886501"/>
    </source>
</evidence>
<dbReference type="EMBL" id="MU118055">
    <property type="protein sequence ID" value="KAF9646538.1"/>
    <property type="molecule type" value="Genomic_DNA"/>
</dbReference>
<gene>
    <name evidence="1" type="ORF">BDM02DRAFT_3270901</name>
</gene>
<organism evidence="1 2">
    <name type="scientific">Thelephora ganbajun</name>
    <name type="common">Ganba fungus</name>
    <dbReference type="NCBI Taxonomy" id="370292"/>
    <lineage>
        <taxon>Eukaryota</taxon>
        <taxon>Fungi</taxon>
        <taxon>Dikarya</taxon>
        <taxon>Basidiomycota</taxon>
        <taxon>Agaricomycotina</taxon>
        <taxon>Agaricomycetes</taxon>
        <taxon>Thelephorales</taxon>
        <taxon>Thelephoraceae</taxon>
        <taxon>Thelephora</taxon>
    </lineage>
</organism>
<proteinExistence type="predicted"/>
<reference evidence="1" key="1">
    <citation type="submission" date="2019-10" db="EMBL/GenBank/DDBJ databases">
        <authorList>
            <consortium name="DOE Joint Genome Institute"/>
            <person name="Kuo A."/>
            <person name="Miyauchi S."/>
            <person name="Kiss E."/>
            <person name="Drula E."/>
            <person name="Kohler A."/>
            <person name="Sanchez-Garcia M."/>
            <person name="Andreopoulos B."/>
            <person name="Barry K.W."/>
            <person name="Bonito G."/>
            <person name="Buee M."/>
            <person name="Carver A."/>
            <person name="Chen C."/>
            <person name="Cichocki N."/>
            <person name="Clum A."/>
            <person name="Culley D."/>
            <person name="Crous P.W."/>
            <person name="Fauchery L."/>
            <person name="Girlanda M."/>
            <person name="Hayes R."/>
            <person name="Keri Z."/>
            <person name="Labutti K."/>
            <person name="Lipzen A."/>
            <person name="Lombard V."/>
            <person name="Magnuson J."/>
            <person name="Maillard F."/>
            <person name="Morin E."/>
            <person name="Murat C."/>
            <person name="Nolan M."/>
            <person name="Ohm R."/>
            <person name="Pangilinan J."/>
            <person name="Pereira M."/>
            <person name="Perotto S."/>
            <person name="Peter M."/>
            <person name="Riley R."/>
            <person name="Sitrit Y."/>
            <person name="Stielow B."/>
            <person name="Szollosi G."/>
            <person name="Zifcakova L."/>
            <person name="Stursova M."/>
            <person name="Spatafora J.W."/>
            <person name="Tedersoo L."/>
            <person name="Vaario L.-M."/>
            <person name="Yamada A."/>
            <person name="Yan M."/>
            <person name="Wang P."/>
            <person name="Xu J."/>
            <person name="Bruns T."/>
            <person name="Baldrian P."/>
            <person name="Vilgalys R."/>
            <person name="Henrissat B."/>
            <person name="Grigoriev I.V."/>
            <person name="Hibbett D."/>
            <person name="Nagy L.G."/>
            <person name="Martin F.M."/>
        </authorList>
    </citation>
    <scope>NUCLEOTIDE SEQUENCE</scope>
    <source>
        <strain evidence="1">P2</strain>
    </source>
</reference>